<dbReference type="EMBL" id="CM042886">
    <property type="protein sequence ID" value="KAI4343165.1"/>
    <property type="molecule type" value="Genomic_DNA"/>
</dbReference>
<dbReference type="Proteomes" id="UP001057402">
    <property type="component" value="Chromosome 7"/>
</dbReference>
<protein>
    <submittedName>
        <fullName evidence="1">Uncharacterized protein</fullName>
    </submittedName>
</protein>
<evidence type="ECO:0000313" key="2">
    <source>
        <dbReference type="Proteomes" id="UP001057402"/>
    </source>
</evidence>
<name>A0ACB9P2L4_9MYRT</name>
<proteinExistence type="predicted"/>
<evidence type="ECO:0000313" key="1">
    <source>
        <dbReference type="EMBL" id="KAI4343165.1"/>
    </source>
</evidence>
<accession>A0ACB9P2L4</accession>
<comment type="caution">
    <text evidence="1">The sequence shown here is derived from an EMBL/GenBank/DDBJ whole genome shotgun (WGS) entry which is preliminary data.</text>
</comment>
<gene>
    <name evidence="1" type="ORF">MLD38_027700</name>
</gene>
<sequence length="546" mass="58890">MGTRSGSGGILGWEKSKSGGGGGGGGGGVDYDEDEQQEEEECDVGLGLGMQLNENTSDATPSSSSSSVFPRRKAAPAHHPQPHPYHHYLSGYYVGGGSAYGGNPTSNLLNQVSYMGLGRPHEATPIFQSPECFPSGGTSSTKTTKPLHLHHPLSTSGKMGASGNVWVPFTAAQWQELERQNTILKYMMASVPVPSELLLPISTPKSYSNVVPPSKAGGDLEPWRCRRTDGKKWRCSRDVAPHQKYCERHSHKNRPRSRKLVELPPATAAAAANYLLNPAAKSTTKRSVASQPQQQQHHQQPTLVDSRQVPSSHFITSFDQDTPACFASSQPFDQPRCLDWFMKGETIPNLDWHPHQHQIDPTVFHRNDSSSSSSDIDLFQPKQASQYSAAIPQDCGLLLMEGVVDPSRGQRTRRFIDAWSDVDDRGGNRAISSYNPSPGKDFDPPTSSLSLAMCGGEGEDYSLGSHRMGEKPHWMSGGMGHHGSWMGSPPGGPLAEALCLGSIGGGTGCVRYRSSPRGCSSITTTTTTSSRSSSKDEGQEELNFIG</sequence>
<organism evidence="1 2">
    <name type="scientific">Melastoma candidum</name>
    <dbReference type="NCBI Taxonomy" id="119954"/>
    <lineage>
        <taxon>Eukaryota</taxon>
        <taxon>Viridiplantae</taxon>
        <taxon>Streptophyta</taxon>
        <taxon>Embryophyta</taxon>
        <taxon>Tracheophyta</taxon>
        <taxon>Spermatophyta</taxon>
        <taxon>Magnoliopsida</taxon>
        <taxon>eudicotyledons</taxon>
        <taxon>Gunneridae</taxon>
        <taxon>Pentapetalae</taxon>
        <taxon>rosids</taxon>
        <taxon>malvids</taxon>
        <taxon>Myrtales</taxon>
        <taxon>Melastomataceae</taxon>
        <taxon>Melastomatoideae</taxon>
        <taxon>Melastomateae</taxon>
        <taxon>Melastoma</taxon>
    </lineage>
</organism>
<keyword evidence="2" id="KW-1185">Reference proteome</keyword>
<reference evidence="2" key="1">
    <citation type="journal article" date="2023" name="Front. Plant Sci.">
        <title>Chromosomal-level genome assembly of Melastoma candidum provides insights into trichome evolution.</title>
        <authorList>
            <person name="Zhong Y."/>
            <person name="Wu W."/>
            <person name="Sun C."/>
            <person name="Zou P."/>
            <person name="Liu Y."/>
            <person name="Dai S."/>
            <person name="Zhou R."/>
        </authorList>
    </citation>
    <scope>NUCLEOTIDE SEQUENCE [LARGE SCALE GENOMIC DNA]</scope>
</reference>